<sequence length="211" mass="21428">MALKLLLGDTAAPHKLSPPALVAEMWSTHVQDTRAYADFCQALGRGFVHMDPAAAGDAKEARDARLVRARAMYTHGFGCAPPMQIWGDGTSAGGGGNGGGGGSGGRRPLQRIDGSGGSRGARPGLGLPAAAAAAATLTLGVRRAETGEITYFKLRHTTPLGRVFDVFAARAGVARAALAFSAFGGRPVGAAAAPADLELSDGDVIESHLVV</sequence>
<accession>A0A835ZHW6</accession>
<name>A0A835ZHW6_9STRA</name>
<dbReference type="Proteomes" id="UP000664859">
    <property type="component" value="Unassembled WGS sequence"/>
</dbReference>
<comment type="caution">
    <text evidence="2">The sequence shown here is derived from an EMBL/GenBank/DDBJ whole genome shotgun (WGS) entry which is preliminary data.</text>
</comment>
<dbReference type="InterPro" id="IPR029071">
    <property type="entry name" value="Ubiquitin-like_domsf"/>
</dbReference>
<evidence type="ECO:0000313" key="3">
    <source>
        <dbReference type="Proteomes" id="UP000664859"/>
    </source>
</evidence>
<gene>
    <name evidence="2" type="ORF">JKP88DRAFT_293196</name>
</gene>
<reference evidence="2" key="1">
    <citation type="submission" date="2021-02" db="EMBL/GenBank/DDBJ databases">
        <title>First Annotated Genome of the Yellow-green Alga Tribonema minus.</title>
        <authorList>
            <person name="Mahan K.M."/>
        </authorList>
    </citation>
    <scope>NUCLEOTIDE SEQUENCE</scope>
    <source>
        <strain evidence="2">UTEX B ZZ1240</strain>
    </source>
</reference>
<dbReference type="AlphaFoldDB" id="A0A835ZHW6"/>
<protein>
    <recommendedName>
        <fullName evidence="4">Rad60/SUMO-like domain-containing protein</fullName>
    </recommendedName>
</protein>
<dbReference type="CDD" id="cd01763">
    <property type="entry name" value="Ubl_SUMO_like"/>
    <property type="match status" value="1"/>
</dbReference>
<dbReference type="EMBL" id="JAFCMP010000005">
    <property type="protein sequence ID" value="KAG5192479.1"/>
    <property type="molecule type" value="Genomic_DNA"/>
</dbReference>
<evidence type="ECO:0000313" key="2">
    <source>
        <dbReference type="EMBL" id="KAG5192479.1"/>
    </source>
</evidence>
<keyword evidence="3" id="KW-1185">Reference proteome</keyword>
<evidence type="ECO:0000256" key="1">
    <source>
        <dbReference type="SAM" id="MobiDB-lite"/>
    </source>
</evidence>
<feature type="compositionally biased region" description="Gly residues" evidence="1">
    <location>
        <begin position="90"/>
        <end position="105"/>
    </location>
</feature>
<dbReference type="SUPFAM" id="SSF54236">
    <property type="entry name" value="Ubiquitin-like"/>
    <property type="match status" value="1"/>
</dbReference>
<proteinExistence type="predicted"/>
<evidence type="ECO:0008006" key="4">
    <source>
        <dbReference type="Google" id="ProtNLM"/>
    </source>
</evidence>
<dbReference type="Gene3D" id="3.10.20.90">
    <property type="entry name" value="Phosphatidylinositol 3-kinase Catalytic Subunit, Chain A, domain 1"/>
    <property type="match status" value="1"/>
</dbReference>
<feature type="region of interest" description="Disordered" evidence="1">
    <location>
        <begin position="88"/>
        <end position="120"/>
    </location>
</feature>
<organism evidence="2 3">
    <name type="scientific">Tribonema minus</name>
    <dbReference type="NCBI Taxonomy" id="303371"/>
    <lineage>
        <taxon>Eukaryota</taxon>
        <taxon>Sar</taxon>
        <taxon>Stramenopiles</taxon>
        <taxon>Ochrophyta</taxon>
        <taxon>PX clade</taxon>
        <taxon>Xanthophyceae</taxon>
        <taxon>Tribonematales</taxon>
        <taxon>Tribonemataceae</taxon>
        <taxon>Tribonema</taxon>
    </lineage>
</organism>